<dbReference type="PROSITE" id="PS51512">
    <property type="entry name" value="DFDF"/>
    <property type="match status" value="1"/>
</dbReference>
<evidence type="ECO:0000259" key="11">
    <source>
        <dbReference type="PROSITE" id="PS52002"/>
    </source>
</evidence>
<dbReference type="InterPro" id="IPR047575">
    <property type="entry name" value="Sm"/>
</dbReference>
<keyword evidence="2" id="KW-0217">Developmental protein</keyword>
<reference evidence="13" key="2">
    <citation type="submission" date="2019-02" db="EMBL/GenBank/DDBJ databases">
        <title>Opniocepnalus argus Var Kimnra genome.</title>
        <authorList>
            <person name="Zhou C."/>
            <person name="Xiao S."/>
        </authorList>
    </citation>
    <scope>NUCLEOTIDE SEQUENCE [LARGE SCALE GENOMIC DNA]</scope>
</reference>
<dbReference type="GO" id="GO:1990904">
    <property type="term" value="C:ribonucleoprotein complex"/>
    <property type="evidence" value="ECO:0007669"/>
    <property type="project" value="UniProtKB-KW"/>
</dbReference>
<dbReference type="SMART" id="SM01199">
    <property type="entry name" value="FDF"/>
    <property type="match status" value="1"/>
</dbReference>
<gene>
    <name evidence="12" type="ORF">EXN66_Car012774</name>
</gene>
<dbReference type="SMART" id="SM01271">
    <property type="entry name" value="LSM14"/>
    <property type="match status" value="1"/>
</dbReference>
<evidence type="ECO:0000259" key="10">
    <source>
        <dbReference type="PROSITE" id="PS51536"/>
    </source>
</evidence>
<dbReference type="InterPro" id="IPR025761">
    <property type="entry name" value="FFD_box"/>
</dbReference>
<evidence type="ECO:0000256" key="4">
    <source>
        <dbReference type="ARBA" id="ARBA00023274"/>
    </source>
</evidence>
<feature type="domain" description="FFD box profile" evidence="9">
    <location>
        <begin position="338"/>
        <end position="354"/>
    </location>
</feature>
<evidence type="ECO:0000256" key="7">
    <source>
        <dbReference type="SAM" id="MobiDB-lite"/>
    </source>
</evidence>
<evidence type="ECO:0000259" key="9">
    <source>
        <dbReference type="PROSITE" id="PS51513"/>
    </source>
</evidence>
<dbReference type="InterPro" id="IPR019050">
    <property type="entry name" value="FDF_dom"/>
</dbReference>
<keyword evidence="3" id="KW-0810">Translation regulation</keyword>
<feature type="region of interest" description="Disordered" evidence="7">
    <location>
        <begin position="382"/>
        <end position="409"/>
    </location>
</feature>
<dbReference type="CDD" id="cd01736">
    <property type="entry name" value="LSm14_N"/>
    <property type="match status" value="1"/>
</dbReference>
<sequence>MLVCDVSACRVLHEFGLNIAMSSAKPYIGCKIGLISKAQNRYEGILYTIDKVNSTVVLAKVKCFGTEGRPTDRPTPPKDDVYEYITFRGSDIKDITLCEPSRSHHGLPPDPAIIQSSGASCPGLCSGHGPFSPLSMPTYNQLAANTLLNQQYAAAIGLGLHVRRGPMVEKAVQTLHVERSGEKRGLTASQEQEQRQGQEQEQQWERRRPRRTRGDGSQTRRGTGIATKPRRGVSTAQQENLQQIPQQNDENKPPPSRRQGPRRRRNRSRGQLMVVNVPSATLKFDTDFDFASSNAQFIKEKLEMEGQDRMTMKDGDHKTEEKEKELFLTAEDNFGPKCYYDKAKSFFDNISSNNSFRLTWADERKRNLETFGVPGRFMRGQSFRGGYTGRRGRGDTQTLQSRRARRGQL</sequence>
<name>A0A6G1Q3X0_CHAAH</name>
<accession>A0A6G1Q3X0</accession>
<dbReference type="PANTHER" id="PTHR13586:SF1">
    <property type="entry name" value="PROTEIN LSM14 HOMOLOG B"/>
    <property type="match status" value="1"/>
</dbReference>
<feature type="region of interest" description="Disordered" evidence="7">
    <location>
        <begin position="178"/>
        <end position="273"/>
    </location>
</feature>
<feature type="domain" description="TFG box profile" evidence="10">
    <location>
        <begin position="355"/>
        <end position="375"/>
    </location>
</feature>
<dbReference type="PROSITE" id="PS51536">
    <property type="entry name" value="TFG"/>
    <property type="match status" value="1"/>
</dbReference>
<feature type="compositionally biased region" description="Basic and acidic residues" evidence="7">
    <location>
        <begin position="192"/>
        <end position="206"/>
    </location>
</feature>
<feature type="domain" description="DFDF" evidence="8">
    <location>
        <begin position="276"/>
        <end position="312"/>
    </location>
</feature>
<dbReference type="Gene3D" id="2.30.30.100">
    <property type="match status" value="1"/>
</dbReference>
<protein>
    <submittedName>
        <fullName evidence="12">Protein LSM14-like protein B Protein FAM61B RNA-associated protein 55B</fullName>
    </submittedName>
</protein>
<evidence type="ECO:0000256" key="2">
    <source>
        <dbReference type="ARBA" id="ARBA00022473"/>
    </source>
</evidence>
<feature type="short sequence motif" description="FFD box" evidence="5">
    <location>
        <begin position="338"/>
        <end position="354"/>
    </location>
</feature>
<dbReference type="SUPFAM" id="SSF50182">
    <property type="entry name" value="Sm-like ribonucleoproteins"/>
    <property type="match status" value="1"/>
</dbReference>
<dbReference type="Pfam" id="PF12701">
    <property type="entry name" value="LSM14"/>
    <property type="match status" value="1"/>
</dbReference>
<evidence type="ECO:0000256" key="5">
    <source>
        <dbReference type="PROSITE-ProRule" id="PRU00846"/>
    </source>
</evidence>
<dbReference type="PROSITE" id="PS52002">
    <property type="entry name" value="SM"/>
    <property type="match status" value="1"/>
</dbReference>
<dbReference type="PANTHER" id="PTHR13586">
    <property type="entry name" value="SCD6 PROTEIN-RELATED"/>
    <property type="match status" value="1"/>
</dbReference>
<proteinExistence type="inferred from homology"/>
<dbReference type="Proteomes" id="UP000503349">
    <property type="component" value="Chromosome 12"/>
</dbReference>
<evidence type="ECO:0000256" key="1">
    <source>
        <dbReference type="ARBA" id="ARBA00010415"/>
    </source>
</evidence>
<dbReference type="InterPro" id="IPR025768">
    <property type="entry name" value="TFG_box"/>
</dbReference>
<reference evidence="12 13" key="1">
    <citation type="submission" date="2019-02" db="EMBL/GenBank/DDBJ databases">
        <title>Opniocepnalus argus genome.</title>
        <authorList>
            <person name="Zhou C."/>
            <person name="Xiao S."/>
        </authorList>
    </citation>
    <scope>NUCLEOTIDE SEQUENCE [LARGE SCALE GENOMIC DNA]</scope>
    <source>
        <strain evidence="12">OARG1902GOOAL</strain>
        <tissue evidence="12">Muscle</tissue>
    </source>
</reference>
<feature type="short sequence motif" description="TFG box" evidence="6">
    <location>
        <begin position="355"/>
        <end position="375"/>
    </location>
</feature>
<evidence type="ECO:0000256" key="3">
    <source>
        <dbReference type="ARBA" id="ARBA00022845"/>
    </source>
</evidence>
<dbReference type="AlphaFoldDB" id="A0A6G1Q3X0"/>
<comment type="similarity">
    <text evidence="1">Belongs to the LSM14 family.</text>
</comment>
<dbReference type="InterPro" id="IPR025762">
    <property type="entry name" value="DFDF"/>
</dbReference>
<dbReference type="PROSITE" id="PS51513">
    <property type="entry name" value="FFD"/>
    <property type="match status" value="1"/>
</dbReference>
<keyword evidence="4" id="KW-0687">Ribonucleoprotein</keyword>
<dbReference type="InterPro" id="IPR010920">
    <property type="entry name" value="LSM_dom_sf"/>
</dbReference>
<evidence type="ECO:0000256" key="6">
    <source>
        <dbReference type="PROSITE-ProRule" id="PRU00869"/>
    </source>
</evidence>
<feature type="domain" description="Sm" evidence="11">
    <location>
        <begin position="19"/>
        <end position="101"/>
    </location>
</feature>
<dbReference type="EMBL" id="CM015723">
    <property type="protein sequence ID" value="KAF3697094.1"/>
    <property type="molecule type" value="Genomic_DNA"/>
</dbReference>
<evidence type="ECO:0000313" key="13">
    <source>
        <dbReference type="Proteomes" id="UP000503349"/>
    </source>
</evidence>
<keyword evidence="13" id="KW-1185">Reference proteome</keyword>
<dbReference type="InterPro" id="IPR025609">
    <property type="entry name" value="Lsm14-like_N"/>
</dbReference>
<evidence type="ECO:0000259" key="8">
    <source>
        <dbReference type="PROSITE" id="PS51512"/>
    </source>
</evidence>
<evidence type="ECO:0000313" key="12">
    <source>
        <dbReference type="EMBL" id="KAF3697094.1"/>
    </source>
</evidence>
<organism evidence="12 13">
    <name type="scientific">Channa argus</name>
    <name type="common">Northern snakehead</name>
    <name type="synonym">Ophicephalus argus</name>
    <dbReference type="NCBI Taxonomy" id="215402"/>
    <lineage>
        <taxon>Eukaryota</taxon>
        <taxon>Metazoa</taxon>
        <taxon>Chordata</taxon>
        <taxon>Craniata</taxon>
        <taxon>Vertebrata</taxon>
        <taxon>Euteleostomi</taxon>
        <taxon>Actinopterygii</taxon>
        <taxon>Neopterygii</taxon>
        <taxon>Teleostei</taxon>
        <taxon>Neoteleostei</taxon>
        <taxon>Acanthomorphata</taxon>
        <taxon>Anabantaria</taxon>
        <taxon>Anabantiformes</taxon>
        <taxon>Channoidei</taxon>
        <taxon>Channidae</taxon>
        <taxon>Channa</taxon>
    </lineage>
</organism>
<feature type="compositionally biased region" description="Low complexity" evidence="7">
    <location>
        <begin position="237"/>
        <end position="247"/>
    </location>
</feature>
<dbReference type="GO" id="GO:0003729">
    <property type="term" value="F:mRNA binding"/>
    <property type="evidence" value="ECO:0007669"/>
    <property type="project" value="TreeGrafter"/>
</dbReference>
<dbReference type="GO" id="GO:0006417">
    <property type="term" value="P:regulation of translation"/>
    <property type="evidence" value="ECO:0007669"/>
    <property type="project" value="UniProtKB-KW"/>
</dbReference>
<feature type="compositionally biased region" description="Basic residues" evidence="7">
    <location>
        <begin position="259"/>
        <end position="268"/>
    </location>
</feature>